<dbReference type="InterPro" id="IPR016130">
    <property type="entry name" value="Tyr_Pase_AS"/>
</dbReference>
<dbReference type="PROSITE" id="PS51093">
    <property type="entry name" value="PTS_EIIA_TYPE_1"/>
    <property type="match status" value="1"/>
</dbReference>
<evidence type="ECO:0000313" key="9">
    <source>
        <dbReference type="Proteomes" id="UP001332931"/>
    </source>
</evidence>
<evidence type="ECO:0000313" key="8">
    <source>
        <dbReference type="EMBL" id="MEE6146774.1"/>
    </source>
</evidence>
<evidence type="ECO:0000256" key="1">
    <source>
        <dbReference type="ARBA" id="ARBA00004496"/>
    </source>
</evidence>
<keyword evidence="4" id="KW-0808">Transferase</keyword>
<keyword evidence="9" id="KW-1185">Reference proteome</keyword>
<dbReference type="PANTHER" id="PTHR45008:SF1">
    <property type="entry name" value="PTS SYSTEM GLUCOSE-SPECIFIC EIIA COMPONENT"/>
    <property type="match status" value="1"/>
</dbReference>
<dbReference type="Pfam" id="PF00358">
    <property type="entry name" value="PTS_EIIA_1"/>
    <property type="match status" value="1"/>
</dbReference>
<dbReference type="Gene3D" id="3.90.190.10">
    <property type="entry name" value="Protein tyrosine phosphatase superfamily"/>
    <property type="match status" value="1"/>
</dbReference>
<evidence type="ECO:0000256" key="3">
    <source>
        <dbReference type="ARBA" id="ARBA00022597"/>
    </source>
</evidence>
<dbReference type="Pfam" id="PF13350">
    <property type="entry name" value="Y_phosphatase3"/>
    <property type="match status" value="1"/>
</dbReference>
<comment type="caution">
    <text evidence="8">The sequence shown here is derived from an EMBL/GenBank/DDBJ whole genome shotgun (WGS) entry which is preliminary data.</text>
</comment>
<dbReference type="Gene3D" id="2.70.70.10">
    <property type="entry name" value="Glucose Permease (Domain IIA)"/>
    <property type="match status" value="1"/>
</dbReference>
<dbReference type="EMBL" id="JAZGJQ010000002">
    <property type="protein sequence ID" value="MEE6146774.1"/>
    <property type="molecule type" value="Genomic_DNA"/>
</dbReference>
<protein>
    <submittedName>
        <fullName evidence="8">Tyrosine-protein phosphatase</fullName>
    </submittedName>
</protein>
<sequence>MGLIRRILSHHGPRRGYATGEVGISTGVNVRELGGFETPSGRTLDHRLLRSGTTSHISKADARTLWDYGVRSVLDLRGAEEVEADPERLCQLLDVDYENVPFFDYDLSAQELSAGDGAGGYLADGYFKMLANKDAVRRIFSFLGGAERGTCTLFHCGAGSDRTGILSMLLLGLAGVDRKAIIADYAYSFGYIPEVNAAIFETRDARHTIRPELAMRIEAISVVLDRLIERYGTFRCYLAACGVPEEEVEAVRQRLVGEHVIRGFTGESLSDRDASNDEKRDFYVRAYNNPDKMTVDLYYFAGRARDLTAKADQNQHDRSFHDHDYVVLDESDDERGKVFAPVAGEVVTIAQDINCNCAEDGIYGVGIAIVPQGNMVFAPATCRVTAQLPSRNALGLLTQDGVEMLLAVGSSVERYRGSGFRQHAWQNDTVRRGTPLISWNASKLASAGERNIVTLTITNADDLAEVSFTEAQSVAAGDVIATVRW</sequence>
<dbReference type="InterPro" id="IPR029021">
    <property type="entry name" value="Prot-tyrosine_phosphatase-like"/>
</dbReference>
<dbReference type="InterPro" id="IPR050890">
    <property type="entry name" value="PTS_EIIA_component"/>
</dbReference>
<name>A0ABU7R8L9_9ACTN</name>
<dbReference type="InterPro" id="IPR026893">
    <property type="entry name" value="Tyr/Ser_Pase_IphP-type"/>
</dbReference>
<organism evidence="8 9">
    <name type="scientific">Olsenella absiana</name>
    <dbReference type="NCBI Taxonomy" id="3115222"/>
    <lineage>
        <taxon>Bacteria</taxon>
        <taxon>Bacillati</taxon>
        <taxon>Actinomycetota</taxon>
        <taxon>Coriobacteriia</taxon>
        <taxon>Coriobacteriales</taxon>
        <taxon>Atopobiaceae</taxon>
        <taxon>Olsenella</taxon>
    </lineage>
</organism>
<comment type="subcellular location">
    <subcellularLocation>
        <location evidence="1">Cytoplasm</location>
    </subcellularLocation>
</comment>
<keyword evidence="5" id="KW-0598">Phosphotransferase system</keyword>
<accession>A0ABU7R8L9</accession>
<dbReference type="PANTHER" id="PTHR45008">
    <property type="entry name" value="PTS SYSTEM GLUCOSE-SPECIFIC EIIA COMPONENT"/>
    <property type="match status" value="1"/>
</dbReference>
<dbReference type="PROSITE" id="PS00383">
    <property type="entry name" value="TYR_PHOSPHATASE_1"/>
    <property type="match status" value="1"/>
</dbReference>
<gene>
    <name evidence="8" type="ORF">VXJ25_02005</name>
</gene>
<evidence type="ECO:0000259" key="7">
    <source>
        <dbReference type="PROSITE" id="PS51093"/>
    </source>
</evidence>
<evidence type="ECO:0000256" key="5">
    <source>
        <dbReference type="ARBA" id="ARBA00022683"/>
    </source>
</evidence>
<reference evidence="8 9" key="1">
    <citation type="submission" date="2024-01" db="EMBL/GenBank/DDBJ databases">
        <title>Description of Olsenella sp. nov., isolated from pig feces.</title>
        <authorList>
            <person name="Chang Y.-H."/>
        </authorList>
    </citation>
    <scope>NUCLEOTIDE SEQUENCE [LARGE SCALE GENOMIC DNA]</scope>
    <source>
        <strain evidence="8 9">YH-ols2223</strain>
    </source>
</reference>
<dbReference type="Proteomes" id="UP001332931">
    <property type="component" value="Unassembled WGS sequence"/>
</dbReference>
<keyword evidence="6" id="KW-0418">Kinase</keyword>
<proteinExistence type="predicted"/>
<dbReference type="InterPro" id="IPR011055">
    <property type="entry name" value="Dup_hybrid_motif"/>
</dbReference>
<dbReference type="InterPro" id="IPR001127">
    <property type="entry name" value="PTS_EIIA_1_perm"/>
</dbReference>
<evidence type="ECO:0000256" key="2">
    <source>
        <dbReference type="ARBA" id="ARBA00022448"/>
    </source>
</evidence>
<dbReference type="SUPFAM" id="SSF51261">
    <property type="entry name" value="Duplicated hybrid motif"/>
    <property type="match status" value="1"/>
</dbReference>
<evidence type="ECO:0000256" key="4">
    <source>
        <dbReference type="ARBA" id="ARBA00022679"/>
    </source>
</evidence>
<keyword evidence="2" id="KW-0813">Transport</keyword>
<evidence type="ECO:0000256" key="6">
    <source>
        <dbReference type="ARBA" id="ARBA00022777"/>
    </source>
</evidence>
<dbReference type="SUPFAM" id="SSF52799">
    <property type="entry name" value="(Phosphotyrosine protein) phosphatases II"/>
    <property type="match status" value="1"/>
</dbReference>
<keyword evidence="3" id="KW-0762">Sugar transport</keyword>
<feature type="domain" description="PTS EIIA type-1" evidence="7">
    <location>
        <begin position="354"/>
        <end position="459"/>
    </location>
</feature>
<dbReference type="RefSeq" id="WP_330957542.1">
    <property type="nucleotide sequence ID" value="NZ_JAZGJQ010000002.1"/>
</dbReference>